<gene>
    <name evidence="3" type="ORF">E3T61_20345</name>
</gene>
<sequence length="193" mass="20487">MAENSMIRVPENRSRIPAPLERIVRGVMRRIAVHGKVTHGLNLRLGRGSSINSLHGLIVGDNVSLGQRSVIEVDGTIGDYCLIGRGVQIVGRADHDTDQVGMPMAFSTWVGDRENIPLDSVQIGRDVWIGGGVIVLGGVQIGDGAIIGAGAVVTKDVESYGIAVGNPARVVKHRFNSAEERESHSAALRGRTG</sequence>
<dbReference type="PROSITE" id="PS00101">
    <property type="entry name" value="HEXAPEP_TRANSFERASES"/>
    <property type="match status" value="1"/>
</dbReference>
<dbReference type="OrthoDB" id="2643438at2"/>
<accession>A0A4R9BGB2</accession>
<dbReference type="PANTHER" id="PTHR43300:SF11">
    <property type="entry name" value="ACETYLTRANSFERASE RV3034C-RELATED"/>
    <property type="match status" value="1"/>
</dbReference>
<keyword evidence="1 3" id="KW-0808">Transferase</keyword>
<dbReference type="Pfam" id="PF00132">
    <property type="entry name" value="Hexapep"/>
    <property type="match status" value="1"/>
</dbReference>
<organism evidence="3 4">
    <name type="scientific">Cryobacterium lactosi</name>
    <dbReference type="NCBI Taxonomy" id="1259202"/>
    <lineage>
        <taxon>Bacteria</taxon>
        <taxon>Bacillati</taxon>
        <taxon>Actinomycetota</taxon>
        <taxon>Actinomycetes</taxon>
        <taxon>Micrococcales</taxon>
        <taxon>Microbacteriaceae</taxon>
        <taxon>Cryobacterium</taxon>
    </lineage>
</organism>
<dbReference type="EMBL" id="SOHM01000047">
    <property type="protein sequence ID" value="TFD83902.1"/>
    <property type="molecule type" value="Genomic_DNA"/>
</dbReference>
<dbReference type="AlphaFoldDB" id="A0A4R9BGB2"/>
<evidence type="ECO:0000313" key="3">
    <source>
        <dbReference type="EMBL" id="TFD83902.1"/>
    </source>
</evidence>
<dbReference type="InterPro" id="IPR018357">
    <property type="entry name" value="Hexapep_transf_CS"/>
</dbReference>
<dbReference type="InterPro" id="IPR011004">
    <property type="entry name" value="Trimer_LpxA-like_sf"/>
</dbReference>
<keyword evidence="4" id="KW-1185">Reference proteome</keyword>
<dbReference type="GO" id="GO:0016740">
    <property type="term" value="F:transferase activity"/>
    <property type="evidence" value="ECO:0007669"/>
    <property type="project" value="UniProtKB-KW"/>
</dbReference>
<dbReference type="Proteomes" id="UP000298468">
    <property type="component" value="Unassembled WGS sequence"/>
</dbReference>
<protein>
    <submittedName>
        <fullName evidence="3">Acetyltransferase</fullName>
    </submittedName>
</protein>
<dbReference type="SUPFAM" id="SSF51161">
    <property type="entry name" value="Trimeric LpxA-like enzymes"/>
    <property type="match status" value="1"/>
</dbReference>
<dbReference type="PANTHER" id="PTHR43300">
    <property type="entry name" value="ACETYLTRANSFERASE"/>
    <property type="match status" value="1"/>
</dbReference>
<evidence type="ECO:0000256" key="1">
    <source>
        <dbReference type="ARBA" id="ARBA00022679"/>
    </source>
</evidence>
<reference evidence="3 4" key="1">
    <citation type="submission" date="2019-03" db="EMBL/GenBank/DDBJ databases">
        <title>Genomics of glacier-inhabiting Cryobacterium strains.</title>
        <authorList>
            <person name="Liu Q."/>
            <person name="Xin Y.-H."/>
        </authorList>
    </citation>
    <scope>NUCLEOTIDE SEQUENCE [LARGE SCALE GENOMIC DNA]</scope>
    <source>
        <strain evidence="3 4">Sr59</strain>
    </source>
</reference>
<dbReference type="Pfam" id="PF14602">
    <property type="entry name" value="Hexapep_2"/>
    <property type="match status" value="1"/>
</dbReference>
<dbReference type="InterPro" id="IPR001451">
    <property type="entry name" value="Hexapep"/>
</dbReference>
<keyword evidence="2" id="KW-0677">Repeat</keyword>
<evidence type="ECO:0000313" key="4">
    <source>
        <dbReference type="Proteomes" id="UP000298468"/>
    </source>
</evidence>
<comment type="caution">
    <text evidence="3">The sequence shown here is derived from an EMBL/GenBank/DDBJ whole genome shotgun (WGS) entry which is preliminary data.</text>
</comment>
<dbReference type="Gene3D" id="2.160.10.10">
    <property type="entry name" value="Hexapeptide repeat proteins"/>
    <property type="match status" value="1"/>
</dbReference>
<dbReference type="InterPro" id="IPR050179">
    <property type="entry name" value="Trans_hexapeptide_repeat"/>
</dbReference>
<proteinExistence type="predicted"/>
<evidence type="ECO:0000256" key="2">
    <source>
        <dbReference type="ARBA" id="ARBA00022737"/>
    </source>
</evidence>
<name>A0A4R9BGB2_9MICO</name>